<proteinExistence type="predicted"/>
<comment type="caution">
    <text evidence="1">The sequence shown here is derived from an EMBL/GenBank/DDBJ whole genome shotgun (WGS) entry which is preliminary data.</text>
</comment>
<keyword evidence="2" id="KW-1185">Reference proteome</keyword>
<dbReference type="Proteomes" id="UP000828941">
    <property type="component" value="Chromosome 6"/>
</dbReference>
<evidence type="ECO:0000313" key="2">
    <source>
        <dbReference type="Proteomes" id="UP000828941"/>
    </source>
</evidence>
<accession>A0ACB9NLY0</accession>
<sequence>MESQKKKKIREEEEVEHTKVPLSAGFVSPAANSSAVGPATNFHCLEPEGFDLLSRALHHPFTTPDPEDMNDLASAPALAYDMVYNGVEIGGGSLKIYKRDIQQKVLEIVGISMEQGLGSVTVRAGTDPGQGFCNEGMGQGIGTFGKRKNKTHTLCVRCGRRSFHLQKSCCGACAYPASRIRKL</sequence>
<dbReference type="EMBL" id="CM039431">
    <property type="protein sequence ID" value="KAI4337465.1"/>
    <property type="molecule type" value="Genomic_DNA"/>
</dbReference>
<name>A0ACB9NLY0_BAUVA</name>
<evidence type="ECO:0000313" key="1">
    <source>
        <dbReference type="EMBL" id="KAI4337465.1"/>
    </source>
</evidence>
<organism evidence="1 2">
    <name type="scientific">Bauhinia variegata</name>
    <name type="common">Purple orchid tree</name>
    <name type="synonym">Phanera variegata</name>
    <dbReference type="NCBI Taxonomy" id="167791"/>
    <lineage>
        <taxon>Eukaryota</taxon>
        <taxon>Viridiplantae</taxon>
        <taxon>Streptophyta</taxon>
        <taxon>Embryophyta</taxon>
        <taxon>Tracheophyta</taxon>
        <taxon>Spermatophyta</taxon>
        <taxon>Magnoliopsida</taxon>
        <taxon>eudicotyledons</taxon>
        <taxon>Gunneridae</taxon>
        <taxon>Pentapetalae</taxon>
        <taxon>rosids</taxon>
        <taxon>fabids</taxon>
        <taxon>Fabales</taxon>
        <taxon>Fabaceae</taxon>
        <taxon>Cercidoideae</taxon>
        <taxon>Cercideae</taxon>
        <taxon>Bauhiniinae</taxon>
        <taxon>Bauhinia</taxon>
    </lineage>
</organism>
<gene>
    <name evidence="1" type="ORF">L6164_015880</name>
</gene>
<reference evidence="1 2" key="1">
    <citation type="journal article" date="2022" name="DNA Res.">
        <title>Chromosomal-level genome assembly of the orchid tree Bauhinia variegata (Leguminosae; Cercidoideae) supports the allotetraploid origin hypothesis of Bauhinia.</title>
        <authorList>
            <person name="Zhong Y."/>
            <person name="Chen Y."/>
            <person name="Zheng D."/>
            <person name="Pang J."/>
            <person name="Liu Y."/>
            <person name="Luo S."/>
            <person name="Meng S."/>
            <person name="Qian L."/>
            <person name="Wei D."/>
            <person name="Dai S."/>
            <person name="Zhou R."/>
        </authorList>
    </citation>
    <scope>NUCLEOTIDE SEQUENCE [LARGE SCALE GENOMIC DNA]</scope>
    <source>
        <strain evidence="1">BV-YZ2020</strain>
    </source>
</reference>
<protein>
    <submittedName>
        <fullName evidence="1">Uncharacterized protein</fullName>
    </submittedName>
</protein>